<proteinExistence type="predicted"/>
<comment type="caution">
    <text evidence="1">The sequence shown here is derived from an EMBL/GenBank/DDBJ whole genome shotgun (WGS) entry which is preliminary data.</text>
</comment>
<protein>
    <submittedName>
        <fullName evidence="1">Uncharacterized protein</fullName>
    </submittedName>
</protein>
<accession>A0A699RRJ0</accession>
<gene>
    <name evidence="1" type="ORF">Tci_860413</name>
</gene>
<feature type="non-terminal residue" evidence="1">
    <location>
        <position position="1"/>
    </location>
</feature>
<dbReference type="AlphaFoldDB" id="A0A699RRJ0"/>
<evidence type="ECO:0000313" key="1">
    <source>
        <dbReference type="EMBL" id="GFC88443.1"/>
    </source>
</evidence>
<name>A0A699RRJ0_TANCI</name>
<dbReference type="EMBL" id="BKCJ011115587">
    <property type="protein sequence ID" value="GFC88443.1"/>
    <property type="molecule type" value="Genomic_DNA"/>
</dbReference>
<organism evidence="1">
    <name type="scientific">Tanacetum cinerariifolium</name>
    <name type="common">Dalmatian daisy</name>
    <name type="synonym">Chrysanthemum cinerariifolium</name>
    <dbReference type="NCBI Taxonomy" id="118510"/>
    <lineage>
        <taxon>Eukaryota</taxon>
        <taxon>Viridiplantae</taxon>
        <taxon>Streptophyta</taxon>
        <taxon>Embryophyta</taxon>
        <taxon>Tracheophyta</taxon>
        <taxon>Spermatophyta</taxon>
        <taxon>Magnoliopsida</taxon>
        <taxon>eudicotyledons</taxon>
        <taxon>Gunneridae</taxon>
        <taxon>Pentapetalae</taxon>
        <taxon>asterids</taxon>
        <taxon>campanulids</taxon>
        <taxon>Asterales</taxon>
        <taxon>Asteraceae</taxon>
        <taxon>Asteroideae</taxon>
        <taxon>Anthemideae</taxon>
        <taxon>Anthemidinae</taxon>
        <taxon>Tanacetum</taxon>
    </lineage>
</organism>
<reference evidence="1" key="1">
    <citation type="journal article" date="2019" name="Sci. Rep.">
        <title>Draft genome of Tanacetum cinerariifolium, the natural source of mosquito coil.</title>
        <authorList>
            <person name="Yamashiro T."/>
            <person name="Shiraishi A."/>
            <person name="Satake H."/>
            <person name="Nakayama K."/>
        </authorList>
    </citation>
    <scope>NUCLEOTIDE SEQUENCE</scope>
</reference>
<sequence length="232" mass="26737">LLNRHQIFLHPSCIDEVAMVELADASALYLSLKPHYDEAGEDGFSYRVSGTQEWQFQKTKEFLAWLRTRLGLPADLAATDEMRLPFGKYKAAFAQDIVMRDPVYCAWLLTDSYLADNKKKYLAQLLEETGHKVPDYAPAVVYSYHQVSAFIKAASEWTKVKFVEEETRVLVYDISRNAYQHYQLAQPCYKRLLEAVRPTKRGGKIKLRYTQPEACAALEVQEFKDKLQLLIS</sequence>